<dbReference type="SMART" id="SM00325">
    <property type="entry name" value="RhoGEF"/>
    <property type="match status" value="1"/>
</dbReference>
<keyword evidence="6" id="KW-1185">Reference proteome</keyword>
<organism evidence="5 6">
    <name type="scientific">Maylandia zebra</name>
    <name type="common">zebra mbuna</name>
    <dbReference type="NCBI Taxonomy" id="106582"/>
    <lineage>
        <taxon>Eukaryota</taxon>
        <taxon>Metazoa</taxon>
        <taxon>Chordata</taxon>
        <taxon>Craniata</taxon>
        <taxon>Vertebrata</taxon>
        <taxon>Euteleostomi</taxon>
        <taxon>Actinopterygii</taxon>
        <taxon>Neopterygii</taxon>
        <taxon>Teleostei</taxon>
        <taxon>Neoteleostei</taxon>
        <taxon>Acanthomorphata</taxon>
        <taxon>Ovalentaria</taxon>
        <taxon>Cichlomorphae</taxon>
        <taxon>Cichliformes</taxon>
        <taxon>Cichlidae</taxon>
        <taxon>African cichlids</taxon>
        <taxon>Pseudocrenilabrinae</taxon>
        <taxon>Haplochromini</taxon>
        <taxon>Maylandia</taxon>
        <taxon>Maylandia zebra complex</taxon>
    </lineage>
</organism>
<dbReference type="FunFam" id="1.20.900.10:FF:000008">
    <property type="entry name" value="rho guanine nucleotide exchange factor 25"/>
    <property type="match status" value="1"/>
</dbReference>
<dbReference type="GO" id="GO:0014069">
    <property type="term" value="C:postsynaptic density"/>
    <property type="evidence" value="ECO:0007669"/>
    <property type="project" value="TreeGrafter"/>
</dbReference>
<dbReference type="PANTHER" id="PTHR22826">
    <property type="entry name" value="RHO GUANINE EXCHANGE FACTOR-RELATED"/>
    <property type="match status" value="1"/>
</dbReference>
<keyword evidence="3" id="KW-0344">Guanine-nucleotide releasing factor</keyword>
<comment type="subcellular location">
    <subcellularLocation>
        <location evidence="1">Cytoplasm</location>
    </subcellularLocation>
</comment>
<dbReference type="GO" id="GO:0005737">
    <property type="term" value="C:cytoplasm"/>
    <property type="evidence" value="ECO:0007669"/>
    <property type="project" value="UniProtKB-SubCell"/>
</dbReference>
<keyword evidence="2" id="KW-0963">Cytoplasm</keyword>
<evidence type="ECO:0000256" key="1">
    <source>
        <dbReference type="ARBA" id="ARBA00004496"/>
    </source>
</evidence>
<reference evidence="5" key="2">
    <citation type="submission" date="2025-08" db="UniProtKB">
        <authorList>
            <consortium name="Ensembl"/>
        </authorList>
    </citation>
    <scope>IDENTIFICATION</scope>
</reference>
<evidence type="ECO:0000313" key="5">
    <source>
        <dbReference type="Ensembl" id="ENSMZEP00005024476.1"/>
    </source>
</evidence>
<dbReference type="CDD" id="cd00160">
    <property type="entry name" value="RhoGEF"/>
    <property type="match status" value="1"/>
</dbReference>
<dbReference type="InterPro" id="IPR035899">
    <property type="entry name" value="DBL_dom_sf"/>
</dbReference>
<dbReference type="GO" id="GO:0019898">
    <property type="term" value="C:extrinsic component of membrane"/>
    <property type="evidence" value="ECO:0007669"/>
    <property type="project" value="TreeGrafter"/>
</dbReference>
<reference evidence="5 6" key="1">
    <citation type="journal article" date="2014" name="Nature">
        <title>The genomic substrate for adaptive radiation in African cichlid fish.</title>
        <authorList>
            <person name="Brawand D."/>
            <person name="Wagner C.E."/>
            <person name="Li Y.I."/>
            <person name="Malinsky M."/>
            <person name="Keller I."/>
            <person name="Fan S."/>
            <person name="Simakov O."/>
            <person name="Ng A.Y."/>
            <person name="Lim Z.W."/>
            <person name="Bezault E."/>
            <person name="Turner-Maier J."/>
            <person name="Johnson J."/>
            <person name="Alcazar R."/>
            <person name="Noh H.J."/>
            <person name="Russell P."/>
            <person name="Aken B."/>
            <person name="Alfoldi J."/>
            <person name="Amemiya C."/>
            <person name="Azzouzi N."/>
            <person name="Baroiller J.F."/>
            <person name="Barloy-Hubler F."/>
            <person name="Berlin A."/>
            <person name="Bloomquist R."/>
            <person name="Carleton K.L."/>
            <person name="Conte M.A."/>
            <person name="D'Cotta H."/>
            <person name="Eshel O."/>
            <person name="Gaffney L."/>
            <person name="Galibert F."/>
            <person name="Gante H.F."/>
            <person name="Gnerre S."/>
            <person name="Greuter L."/>
            <person name="Guyon R."/>
            <person name="Haddad N.S."/>
            <person name="Haerty W."/>
            <person name="Harris R.M."/>
            <person name="Hofmann H.A."/>
            <person name="Hourlier T."/>
            <person name="Hulata G."/>
            <person name="Jaffe D.B."/>
            <person name="Lara M."/>
            <person name="Lee A.P."/>
            <person name="MacCallum I."/>
            <person name="Mwaiko S."/>
            <person name="Nikaido M."/>
            <person name="Nishihara H."/>
            <person name="Ozouf-Costaz C."/>
            <person name="Penman D.J."/>
            <person name="Przybylski D."/>
            <person name="Rakotomanga M."/>
            <person name="Renn S.C.P."/>
            <person name="Ribeiro F.J."/>
            <person name="Ron M."/>
            <person name="Salzburger W."/>
            <person name="Sanchez-Pulido L."/>
            <person name="Santos M.E."/>
            <person name="Searle S."/>
            <person name="Sharpe T."/>
            <person name="Swofford R."/>
            <person name="Tan F.J."/>
            <person name="Williams L."/>
            <person name="Young S."/>
            <person name="Yin S."/>
            <person name="Okada N."/>
            <person name="Kocher T.D."/>
            <person name="Miska E.A."/>
            <person name="Lander E.S."/>
            <person name="Venkatesh B."/>
            <person name="Fernald R.D."/>
            <person name="Meyer A."/>
            <person name="Ponting C.P."/>
            <person name="Streelman J.T."/>
            <person name="Lindblad-Toh K."/>
            <person name="Seehausen O."/>
            <person name="Di Palma F."/>
        </authorList>
    </citation>
    <scope>NUCLEOTIDE SEQUENCE</scope>
</reference>
<dbReference type="PROSITE" id="PS50010">
    <property type="entry name" value="DH_2"/>
    <property type="match status" value="1"/>
</dbReference>
<dbReference type="InterPro" id="IPR051336">
    <property type="entry name" value="RhoGEF_Guanine_NuclExch_SF"/>
</dbReference>
<protein>
    <recommendedName>
        <fullName evidence="4">DH domain-containing protein</fullName>
    </recommendedName>
</protein>
<evidence type="ECO:0000259" key="4">
    <source>
        <dbReference type="PROSITE" id="PS50010"/>
    </source>
</evidence>
<dbReference type="GO" id="GO:0005085">
    <property type="term" value="F:guanyl-nucleotide exchange factor activity"/>
    <property type="evidence" value="ECO:0007669"/>
    <property type="project" value="UniProtKB-KW"/>
</dbReference>
<dbReference type="GO" id="GO:0035556">
    <property type="term" value="P:intracellular signal transduction"/>
    <property type="evidence" value="ECO:0007669"/>
    <property type="project" value="TreeGrafter"/>
</dbReference>
<dbReference type="Gene3D" id="1.20.900.10">
    <property type="entry name" value="Dbl homology (DH) domain"/>
    <property type="match status" value="1"/>
</dbReference>
<proteinExistence type="predicted"/>
<sequence length="241" mass="28162">KSKNPSSNVVLWEEKLSWSNPLISGENEHRMGEKPLQFVLNELIQTEKDYVKDLGIVVEGFMKRIEEKGVPDDMKGKDKIVFGNIHQIYDWHRDFFVGELEKCLDDHEHLPELFIKHERRLHMYVVYCQNKPKSEFIVAEYDTYFDGIQQDIQSRLSISDFLIKPIQRITKYQLLLKDFLKYSSKAGMDCEQIEKAVGLMSQVPKLCNDMMNLGRLQGFEVSFVGLHNDMCCTHYDMCGVL</sequence>
<dbReference type="Proteomes" id="UP000265160">
    <property type="component" value="LG16"/>
</dbReference>
<reference evidence="5" key="3">
    <citation type="submission" date="2025-09" db="UniProtKB">
        <authorList>
            <consortium name="Ensembl"/>
        </authorList>
    </citation>
    <scope>IDENTIFICATION</scope>
</reference>
<feature type="domain" description="DH" evidence="4">
    <location>
        <begin position="35"/>
        <end position="210"/>
    </location>
</feature>
<accession>A0A3P9CRM5</accession>
<dbReference type="PANTHER" id="PTHR22826:SF49">
    <property type="entry name" value="KALIRIN"/>
    <property type="match status" value="1"/>
</dbReference>
<dbReference type="SUPFAM" id="SSF48065">
    <property type="entry name" value="DBL homology domain (DH-domain)"/>
    <property type="match status" value="1"/>
</dbReference>
<dbReference type="InterPro" id="IPR000219">
    <property type="entry name" value="DH_dom"/>
</dbReference>
<evidence type="ECO:0000256" key="3">
    <source>
        <dbReference type="ARBA" id="ARBA00022658"/>
    </source>
</evidence>
<dbReference type="GeneTree" id="ENSGT00940000155248"/>
<evidence type="ECO:0000256" key="2">
    <source>
        <dbReference type="ARBA" id="ARBA00022490"/>
    </source>
</evidence>
<dbReference type="GO" id="GO:0007411">
    <property type="term" value="P:axon guidance"/>
    <property type="evidence" value="ECO:0007669"/>
    <property type="project" value="TreeGrafter"/>
</dbReference>
<evidence type="ECO:0000313" key="6">
    <source>
        <dbReference type="Proteomes" id="UP000265160"/>
    </source>
</evidence>
<dbReference type="Pfam" id="PF00621">
    <property type="entry name" value="RhoGEF"/>
    <property type="match status" value="1"/>
</dbReference>
<name>A0A3P9CRM5_9CICH</name>
<dbReference type="Ensembl" id="ENSMZET00005025278.1">
    <property type="protein sequence ID" value="ENSMZEP00005024476.1"/>
    <property type="gene ID" value="ENSMZEG00005018297.1"/>
</dbReference>
<dbReference type="AlphaFoldDB" id="A0A3P9CRM5"/>